<dbReference type="PANTHER" id="PTHR43546">
    <property type="entry name" value="UPF0173 METAL-DEPENDENT HYDROLASE MJ1163-RELATED"/>
    <property type="match status" value="1"/>
</dbReference>
<proteinExistence type="predicted"/>
<sequence length="210" mass="22309">MRLTKFGHSCVRVEQDGAVLVIDPGGFTERAALDGVDAVLITHEHADHLDTDALADALGKRPSVTVHTHPDVAAKLSQLGDVVTAVETGQSFSAAGMPVRTFGGVHAEIHPDIPRIANLGFLVNDSVYHPGDSFDVPEGVRVETLFVPVSAPWLKISESVDFVRAVAPRRAFALHDGIINDVGGKLIDGVLGRLLKVDYQRLAPGTSVDA</sequence>
<accession>A0ABQ4BY82</accession>
<name>A0ABQ4BY82_9ACTN</name>
<dbReference type="SUPFAM" id="SSF56281">
    <property type="entry name" value="Metallo-hydrolase/oxidoreductase"/>
    <property type="match status" value="1"/>
</dbReference>
<evidence type="ECO:0000313" key="2">
    <source>
        <dbReference type="EMBL" id="GIF55490.1"/>
    </source>
</evidence>
<protein>
    <submittedName>
        <fullName evidence="2">MBL fold metallo-hydrolase</fullName>
    </submittedName>
</protein>
<dbReference type="InterPro" id="IPR036866">
    <property type="entry name" value="RibonucZ/Hydroxyglut_hydro"/>
</dbReference>
<dbReference type="RefSeq" id="WP_203701290.1">
    <property type="nucleotide sequence ID" value="NZ_BAAALU010000001.1"/>
</dbReference>
<evidence type="ECO:0000313" key="3">
    <source>
        <dbReference type="Proteomes" id="UP000624325"/>
    </source>
</evidence>
<gene>
    <name evidence="2" type="ORF">Air01nite_15850</name>
</gene>
<organism evidence="2 3">
    <name type="scientific">Asanoa iriomotensis</name>
    <dbReference type="NCBI Taxonomy" id="234613"/>
    <lineage>
        <taxon>Bacteria</taxon>
        <taxon>Bacillati</taxon>
        <taxon>Actinomycetota</taxon>
        <taxon>Actinomycetes</taxon>
        <taxon>Micromonosporales</taxon>
        <taxon>Micromonosporaceae</taxon>
        <taxon>Asanoa</taxon>
    </lineage>
</organism>
<comment type="caution">
    <text evidence="2">The sequence shown here is derived from an EMBL/GenBank/DDBJ whole genome shotgun (WGS) entry which is preliminary data.</text>
</comment>
<dbReference type="PANTHER" id="PTHR43546:SF3">
    <property type="entry name" value="UPF0173 METAL-DEPENDENT HYDROLASE MJ1163"/>
    <property type="match status" value="1"/>
</dbReference>
<keyword evidence="3" id="KW-1185">Reference proteome</keyword>
<dbReference type="EMBL" id="BONC01000007">
    <property type="protein sequence ID" value="GIF55490.1"/>
    <property type="molecule type" value="Genomic_DNA"/>
</dbReference>
<dbReference type="InterPro" id="IPR050114">
    <property type="entry name" value="UPF0173_UPF0282_UlaG_hydrolase"/>
</dbReference>
<dbReference type="Gene3D" id="3.60.15.10">
    <property type="entry name" value="Ribonuclease Z/Hydroxyacylglutathione hydrolase-like"/>
    <property type="match status" value="1"/>
</dbReference>
<dbReference type="SMART" id="SM00849">
    <property type="entry name" value="Lactamase_B"/>
    <property type="match status" value="1"/>
</dbReference>
<dbReference type="Pfam" id="PF13483">
    <property type="entry name" value="Lactamase_B_3"/>
    <property type="match status" value="1"/>
</dbReference>
<reference evidence="2 3" key="1">
    <citation type="submission" date="2021-01" db="EMBL/GenBank/DDBJ databases">
        <title>Whole genome shotgun sequence of Asanoa iriomotensis NBRC 100142.</title>
        <authorList>
            <person name="Komaki H."/>
            <person name="Tamura T."/>
        </authorList>
    </citation>
    <scope>NUCLEOTIDE SEQUENCE [LARGE SCALE GENOMIC DNA]</scope>
    <source>
        <strain evidence="2 3">NBRC 100142</strain>
    </source>
</reference>
<dbReference type="InterPro" id="IPR001279">
    <property type="entry name" value="Metallo-B-lactamas"/>
</dbReference>
<dbReference type="Proteomes" id="UP000624325">
    <property type="component" value="Unassembled WGS sequence"/>
</dbReference>
<feature type="domain" description="Metallo-beta-lactamase" evidence="1">
    <location>
        <begin position="7"/>
        <end position="175"/>
    </location>
</feature>
<evidence type="ECO:0000259" key="1">
    <source>
        <dbReference type="SMART" id="SM00849"/>
    </source>
</evidence>